<reference evidence="1" key="1">
    <citation type="submission" date="2022-09" db="EMBL/GenBank/DDBJ databases">
        <title>Isolation and characterization of 3-chlorobenzoate degrading bacteria from soils in Shizuoka.</title>
        <authorList>
            <person name="Ifat A."/>
            <person name="Ogawa N."/>
            <person name="Kimbara K."/>
            <person name="Moriuchi R."/>
            <person name="Dohra H."/>
            <person name="Shintani M."/>
        </authorList>
    </citation>
    <scope>NUCLEOTIDE SEQUENCE</scope>
    <source>
        <strain evidence="1">19CS4-2</strain>
    </source>
</reference>
<proteinExistence type="predicted"/>
<accession>A0AA37IGL3</accession>
<evidence type="ECO:0000313" key="1">
    <source>
        <dbReference type="EMBL" id="GJH28278.1"/>
    </source>
</evidence>
<organism evidence="1 2">
    <name type="scientific">Caballeronia novacaledonica</name>
    <dbReference type="NCBI Taxonomy" id="1544861"/>
    <lineage>
        <taxon>Bacteria</taxon>
        <taxon>Pseudomonadati</taxon>
        <taxon>Pseudomonadota</taxon>
        <taxon>Betaproteobacteria</taxon>
        <taxon>Burkholderiales</taxon>
        <taxon>Burkholderiaceae</taxon>
        <taxon>Caballeronia</taxon>
    </lineage>
</organism>
<name>A0AA37IGL3_9BURK</name>
<sequence>MHNESNTLGNLAIIRRIVTASVLLATALLAACSSVYVDTQTKQVPVAQMKKVADPKPVQLVFEFQTKGAPNARATDRLSSVVSKEVKDSGLFSTVSSNPQPNAGMLSVTLNNVPITEDAASKGFVTGLTFGLAGNTVTDGYICTVSYLAPNRTTPIVKTARHAIHTTVGNASAPPNAQKSPSAVDAVNQMTLDVLSNALDDLSRDPAFE</sequence>
<evidence type="ECO:0000313" key="2">
    <source>
        <dbReference type="Proteomes" id="UP001055111"/>
    </source>
</evidence>
<dbReference type="AlphaFoldDB" id="A0AA37IGL3"/>
<protein>
    <submittedName>
        <fullName evidence="1">Uncharacterized protein</fullName>
    </submittedName>
</protein>
<gene>
    <name evidence="1" type="ORF">CBA19CS42_27200</name>
</gene>
<dbReference type="Proteomes" id="UP001055111">
    <property type="component" value="Unassembled WGS sequence"/>
</dbReference>
<dbReference type="EMBL" id="BPUS01000015">
    <property type="protein sequence ID" value="GJH28278.1"/>
    <property type="molecule type" value="Genomic_DNA"/>
</dbReference>
<dbReference type="RefSeq" id="WP_238215107.1">
    <property type="nucleotide sequence ID" value="NZ_BPUS01000015.1"/>
</dbReference>
<comment type="caution">
    <text evidence="1">The sequence shown here is derived from an EMBL/GenBank/DDBJ whole genome shotgun (WGS) entry which is preliminary data.</text>
</comment>